<protein>
    <submittedName>
        <fullName evidence="2">Uncharacterized protein</fullName>
    </submittedName>
</protein>
<dbReference type="WBParaSite" id="ES5_v2.g994.t1">
    <property type="protein sequence ID" value="ES5_v2.g994.t1"/>
    <property type="gene ID" value="ES5_v2.g994"/>
</dbReference>
<reference evidence="2" key="1">
    <citation type="submission" date="2022-11" db="UniProtKB">
        <authorList>
            <consortium name="WormBaseParasite"/>
        </authorList>
    </citation>
    <scope>IDENTIFICATION</scope>
</reference>
<evidence type="ECO:0000313" key="2">
    <source>
        <dbReference type="WBParaSite" id="ES5_v2.g994.t1"/>
    </source>
</evidence>
<sequence>MIYKFLKNRYVGFAVGFVGLERKTIKQDSFSSNSNFHYTNINLNQECIYNNAKIEKNVYNTLNLRSKGLTKNDILAEHDNSNDFFKPFKDYRAEKPSAFILPHLCEVICKKSDYGQHEYDTSSSTNSSTVSLHIAAYENAPDDKNFVEGETFSLTAVKKKEWKGVKQIITAAAALVNNNLIKSKFIAMF</sequence>
<organism evidence="1 2">
    <name type="scientific">Panagrolaimus sp. ES5</name>
    <dbReference type="NCBI Taxonomy" id="591445"/>
    <lineage>
        <taxon>Eukaryota</taxon>
        <taxon>Metazoa</taxon>
        <taxon>Ecdysozoa</taxon>
        <taxon>Nematoda</taxon>
        <taxon>Chromadorea</taxon>
        <taxon>Rhabditida</taxon>
        <taxon>Tylenchina</taxon>
        <taxon>Panagrolaimomorpha</taxon>
        <taxon>Panagrolaimoidea</taxon>
        <taxon>Panagrolaimidae</taxon>
        <taxon>Panagrolaimus</taxon>
    </lineage>
</organism>
<proteinExistence type="predicted"/>
<accession>A0AC34GZB5</accession>
<evidence type="ECO:0000313" key="1">
    <source>
        <dbReference type="Proteomes" id="UP000887579"/>
    </source>
</evidence>
<dbReference type="Proteomes" id="UP000887579">
    <property type="component" value="Unplaced"/>
</dbReference>
<name>A0AC34GZB5_9BILA</name>